<sequence length="99" mass="11317">MDKFYKDIVKSDAITPSDPLKRIPLHGSDRGVGIRLEQQTPSSCYKCKWGTADPTVPSKGQCSALKNNMGAIWKRYIPDYFNMTCDRFEEGEVDFREHV</sequence>
<dbReference type="EMBL" id="GU357867">
    <property type="protein sequence ID" value="ADJ93877.1"/>
    <property type="molecule type" value="Genomic_DNA"/>
</dbReference>
<evidence type="ECO:0000313" key="2">
    <source>
        <dbReference type="EMBL" id="ADJ93877.1"/>
    </source>
</evidence>
<evidence type="ECO:0000259" key="1">
    <source>
        <dbReference type="Pfam" id="PF18512"/>
    </source>
</evidence>
<organism evidence="2">
    <name type="scientific">Clostridia bacterium enrichment culture clone BF</name>
    <dbReference type="NCBI Taxonomy" id="857391"/>
    <lineage>
        <taxon>Bacteria</taxon>
        <taxon>Bacillati</taxon>
        <taxon>Bacillota</taxon>
        <taxon>Clostridia</taxon>
        <taxon>environmental samples</taxon>
    </lineage>
</organism>
<dbReference type="AlphaFoldDB" id="D8WWC3"/>
<name>D8WWC3_9FIRM</name>
<dbReference type="Pfam" id="PF18512">
    <property type="entry name" value="BssB_TutG"/>
    <property type="match status" value="1"/>
</dbReference>
<dbReference type="InterPro" id="IPR040565">
    <property type="entry name" value="BssB_TutG"/>
</dbReference>
<feature type="non-terminal residue" evidence="2">
    <location>
        <position position="99"/>
    </location>
</feature>
<reference evidence="2" key="1">
    <citation type="journal article" date="2010" name="Environ. Microbiol.">
        <title>Identification of enzymes involved in anaerobic benzene degradation by a strictly anaerobic iron-reducing enrichment culture.</title>
        <authorList>
            <person name="Abu Laban N."/>
            <person name="Selesi D."/>
            <person name="Rattei T."/>
            <person name="Tischler P."/>
            <person name="Meckenstock R.U."/>
        </authorList>
    </citation>
    <scope>NUCLEOTIDE SEQUENCE</scope>
</reference>
<feature type="domain" description="Benzylsuccinate synthase beta subunit" evidence="1">
    <location>
        <begin position="34"/>
        <end position="99"/>
    </location>
</feature>
<proteinExistence type="predicted"/>
<dbReference type="Gene3D" id="4.10.490.20">
    <property type="match status" value="1"/>
</dbReference>
<protein>
    <submittedName>
        <fullName evidence="2">Putative benzylsuccinate synthase BssB</fullName>
    </submittedName>
</protein>
<dbReference type="InterPro" id="IPR053760">
    <property type="entry name" value="BSS-like_sf"/>
</dbReference>
<accession>D8WWC3</accession>